<feature type="transmembrane region" description="Helical" evidence="1">
    <location>
        <begin position="300"/>
        <end position="320"/>
    </location>
</feature>
<keyword evidence="3" id="KW-1185">Reference proteome</keyword>
<reference evidence="3" key="1">
    <citation type="submission" date="2017-06" db="EMBL/GenBank/DDBJ databases">
        <authorList>
            <person name="Varghese N."/>
            <person name="Submissions S."/>
        </authorList>
    </citation>
    <scope>NUCLEOTIDE SEQUENCE [LARGE SCALE GENOMIC DNA]</scope>
    <source>
        <strain evidence="3">JAD2</strain>
    </source>
</reference>
<organism evidence="2 3">
    <name type="scientific">Thermoflexus hugenholtzii JAD2</name>
    <dbReference type="NCBI Taxonomy" id="877466"/>
    <lineage>
        <taxon>Bacteria</taxon>
        <taxon>Bacillati</taxon>
        <taxon>Chloroflexota</taxon>
        <taxon>Thermoflexia</taxon>
        <taxon>Thermoflexales</taxon>
        <taxon>Thermoflexaceae</taxon>
        <taxon>Thermoflexus</taxon>
    </lineage>
</organism>
<evidence type="ECO:0000313" key="3">
    <source>
        <dbReference type="Proteomes" id="UP000197025"/>
    </source>
</evidence>
<protein>
    <recommendedName>
        <fullName evidence="4">4-amino-4-deoxy-L-arabinose transferase and related glycosyltransferases of PMT family</fullName>
    </recommendedName>
</protein>
<feature type="transmembrane region" description="Helical" evidence="1">
    <location>
        <begin position="274"/>
        <end position="294"/>
    </location>
</feature>
<dbReference type="AlphaFoldDB" id="A0A212RM40"/>
<evidence type="ECO:0000256" key="1">
    <source>
        <dbReference type="SAM" id="Phobius"/>
    </source>
</evidence>
<dbReference type="EMBL" id="FYEK01000071">
    <property type="protein sequence ID" value="SNB73486.1"/>
    <property type="molecule type" value="Genomic_DNA"/>
</dbReference>
<sequence length="647" mass="70604">MNTVRQESHRVRSLGLRLATLLLLGGLGWGLFGPFLSLPYLFDDPVVLQAARDARWAEIWTSLRWPVGYYRSLGLTLWKAADLLWGKGAVLALRGLGLALHIFNAALVGLLYRRISGSGSQWTALLAAFWFLLFPFSLQAVIYPSALIHPLVAFFALLGALLASTHTLRGMVGALFPVALAPFAAEHGVMAGWLVCLAAMLSGKRPVATDPRVRIFAWIYGMLPMASLALWVSLAGPGKAMRGLPVADWGRNALYFLQGLITPLPQAIPAGWPAGSAALALLGLIVLGALAFVFYQSGYISVWVVGVGWYGLAVLPALLTRPFVYVMDGPRLMYLGAAGAAWIWAEGIQWLARRPSWGRILAAVGISAVALAHGAFLKNMLEQLKAGGALVRETLRQVREVPPGSTLVFINYPSWLASSSERYPFGHEGIPLIPDYVGIGAFLHANLGESWEVLALSFPDVLQPWRFRYGTLGSWPGWEGMAEIVQRADAVFRVDYRTEGSLRLVRVGGRRPCPFEWASFGPGSLVLCEASVERGKGELIVLTTWALRAPVHEDWTVFLHLYGPDGRLVAQEDGYLIGKTLPPRWMRVGASVQDIRRLPISPTASPGAYRIGLGVYRSDTGERVNFHSGMFVPQEDRVVPLAAIDLP</sequence>
<gene>
    <name evidence="2" type="ORF">SAMN02746019_00019110</name>
</gene>
<feature type="transmembrane region" description="Helical" evidence="1">
    <location>
        <begin position="215"/>
        <end position="234"/>
    </location>
</feature>
<keyword evidence="1" id="KW-0472">Membrane</keyword>
<feature type="transmembrane region" description="Helical" evidence="1">
    <location>
        <begin position="357"/>
        <end position="377"/>
    </location>
</feature>
<proteinExistence type="predicted"/>
<accession>A0A212RM40</accession>
<feature type="transmembrane region" description="Helical" evidence="1">
    <location>
        <begin position="91"/>
        <end position="112"/>
    </location>
</feature>
<keyword evidence="1" id="KW-0812">Transmembrane</keyword>
<dbReference type="Proteomes" id="UP000197025">
    <property type="component" value="Unassembled WGS sequence"/>
</dbReference>
<evidence type="ECO:0000313" key="2">
    <source>
        <dbReference type="EMBL" id="SNB73486.1"/>
    </source>
</evidence>
<feature type="transmembrane region" description="Helical" evidence="1">
    <location>
        <begin position="21"/>
        <end position="42"/>
    </location>
</feature>
<keyword evidence="1" id="KW-1133">Transmembrane helix</keyword>
<name>A0A212RM40_9CHLR</name>
<feature type="transmembrane region" description="Helical" evidence="1">
    <location>
        <begin position="332"/>
        <end position="351"/>
    </location>
</feature>
<dbReference type="InParanoid" id="A0A212RM40"/>
<feature type="transmembrane region" description="Helical" evidence="1">
    <location>
        <begin position="180"/>
        <end position="203"/>
    </location>
</feature>
<feature type="transmembrane region" description="Helical" evidence="1">
    <location>
        <begin position="124"/>
        <end position="142"/>
    </location>
</feature>
<evidence type="ECO:0008006" key="4">
    <source>
        <dbReference type="Google" id="ProtNLM"/>
    </source>
</evidence>